<keyword evidence="1 5" id="KW-0132">Cell division</keyword>
<comment type="subcellular location">
    <subcellularLocation>
        <location evidence="1">Cell inner membrane</location>
        <topology evidence="1">Single-pass type II membrane protein</topology>
    </subcellularLocation>
    <text evidence="1">Localizes to the septum. Localizes to the midcell via interaction with the early cell division protein FtsA and via the periplasmic SPOR domain.</text>
</comment>
<evidence type="ECO:0000256" key="3">
    <source>
        <dbReference type="SAM" id="MobiDB-lite"/>
    </source>
</evidence>
<gene>
    <name evidence="1" type="primary">ftsN</name>
    <name evidence="5" type="ORF">C8D90_11178</name>
</gene>
<dbReference type="AlphaFoldDB" id="A0A370QE94"/>
<dbReference type="InterPro" id="IPR052521">
    <property type="entry name" value="Cell_div_SPOR-domain"/>
</dbReference>
<dbReference type="NCBIfam" id="TIGR02223">
    <property type="entry name" value="ftsN"/>
    <property type="match status" value="1"/>
</dbReference>
<dbReference type="InterPro" id="IPR007730">
    <property type="entry name" value="SPOR-like_dom"/>
</dbReference>
<evidence type="ECO:0000256" key="2">
    <source>
        <dbReference type="NCBIfam" id="TIGR02223"/>
    </source>
</evidence>
<dbReference type="Pfam" id="PF05036">
    <property type="entry name" value="SPOR"/>
    <property type="match status" value="1"/>
</dbReference>
<feature type="compositionally biased region" description="Basic residues" evidence="3">
    <location>
        <begin position="8"/>
        <end position="20"/>
    </location>
</feature>
<evidence type="ECO:0000313" key="5">
    <source>
        <dbReference type="EMBL" id="RDK86693.1"/>
    </source>
</evidence>
<evidence type="ECO:0000259" key="4">
    <source>
        <dbReference type="PROSITE" id="PS51724"/>
    </source>
</evidence>
<feature type="compositionally biased region" description="Polar residues" evidence="3">
    <location>
        <begin position="167"/>
        <end position="176"/>
    </location>
</feature>
<dbReference type="GO" id="GO:0042834">
    <property type="term" value="F:peptidoglycan binding"/>
    <property type="evidence" value="ECO:0007669"/>
    <property type="project" value="InterPro"/>
</dbReference>
<dbReference type="Proteomes" id="UP000254848">
    <property type="component" value="Unassembled WGS sequence"/>
</dbReference>
<accession>A0A370QE94</accession>
<feature type="region of interest" description="Disordered" evidence="3">
    <location>
        <begin position="87"/>
        <end position="109"/>
    </location>
</feature>
<dbReference type="SUPFAM" id="SSF110997">
    <property type="entry name" value="Sporulation related repeat"/>
    <property type="match status" value="1"/>
</dbReference>
<keyword evidence="1" id="KW-1015">Disulfide bond</keyword>
<comment type="function">
    <text evidence="1">Essential cell division protein that activates septal peptidoglycan synthesis and constriction of the cell. Acts on both sides of the membrane, via interaction with FtsA in the cytoplasm and interaction with the FtsQBL complex in the periplasm. These interactions may induce a conformational switch in both FtsA and FtsQBL, leading to septal peptidoglycan synthesis by FtsI and associated synthases.</text>
</comment>
<dbReference type="InterPro" id="IPR036680">
    <property type="entry name" value="SPOR-like_sf"/>
</dbReference>
<keyword evidence="1" id="KW-0717">Septation</keyword>
<evidence type="ECO:0000313" key="6">
    <source>
        <dbReference type="Proteomes" id="UP000254848"/>
    </source>
</evidence>
<feature type="disulfide bond" evidence="1">
    <location>
        <begin position="234"/>
        <end position="294"/>
    </location>
</feature>
<dbReference type="GO" id="GO:0005886">
    <property type="term" value="C:plasma membrane"/>
    <property type="evidence" value="ECO:0007669"/>
    <property type="project" value="UniProtKB-SubCell"/>
</dbReference>
<keyword evidence="6" id="KW-1185">Reference proteome</keyword>
<dbReference type="HAMAP" id="MF_02039">
    <property type="entry name" value="FtsN_entero"/>
    <property type="match status" value="1"/>
</dbReference>
<organism evidence="5 6">
    <name type="scientific">Enterobacillus tribolii</name>
    <dbReference type="NCBI Taxonomy" id="1487935"/>
    <lineage>
        <taxon>Bacteria</taxon>
        <taxon>Pseudomonadati</taxon>
        <taxon>Pseudomonadota</taxon>
        <taxon>Gammaproteobacteria</taxon>
        <taxon>Enterobacterales</taxon>
        <taxon>Hafniaceae</taxon>
        <taxon>Enterobacillus</taxon>
    </lineage>
</organism>
<dbReference type="PANTHER" id="PTHR38687:SF2">
    <property type="entry name" value="CELL DIVISION PROTEIN FTSN"/>
    <property type="match status" value="1"/>
</dbReference>
<dbReference type="EMBL" id="QRAP01000011">
    <property type="protein sequence ID" value="RDK86693.1"/>
    <property type="molecule type" value="Genomic_DNA"/>
</dbReference>
<dbReference type="GO" id="GO:0032153">
    <property type="term" value="C:cell division site"/>
    <property type="evidence" value="ECO:0007669"/>
    <property type="project" value="UniProtKB-UniRule"/>
</dbReference>
<dbReference type="PROSITE" id="PS51724">
    <property type="entry name" value="SPOR"/>
    <property type="match status" value="1"/>
</dbReference>
<keyword evidence="1" id="KW-0472">Membrane</keyword>
<keyword evidence="1" id="KW-0131">Cell cycle</keyword>
<dbReference type="Gene3D" id="3.30.70.1070">
    <property type="entry name" value="Sporulation related repeat"/>
    <property type="match status" value="1"/>
</dbReference>
<feature type="compositionally biased region" description="Basic and acidic residues" evidence="3">
    <location>
        <begin position="218"/>
        <end position="228"/>
    </location>
</feature>
<keyword evidence="1" id="KW-1003">Cell membrane</keyword>
<keyword evidence="1" id="KW-1133">Transmembrane helix</keyword>
<comment type="caution">
    <text evidence="5">The sequence shown here is derived from an EMBL/GenBank/DDBJ whole genome shotgun (WGS) entry which is preliminary data.</text>
</comment>
<feature type="compositionally biased region" description="Low complexity" evidence="3">
    <location>
        <begin position="146"/>
        <end position="166"/>
    </location>
</feature>
<protein>
    <recommendedName>
        <fullName evidence="1 2">Cell division protein FtsN</fullName>
    </recommendedName>
</protein>
<feature type="compositionally biased region" description="Low complexity" evidence="3">
    <location>
        <begin position="177"/>
        <end position="217"/>
    </location>
</feature>
<reference evidence="5 6" key="1">
    <citation type="submission" date="2018-07" db="EMBL/GenBank/DDBJ databases">
        <title>Genomic Encyclopedia of Type Strains, Phase IV (KMG-IV): sequencing the most valuable type-strain genomes for metagenomic binning, comparative biology and taxonomic classification.</title>
        <authorList>
            <person name="Goeker M."/>
        </authorList>
    </citation>
    <scope>NUCLEOTIDE SEQUENCE [LARGE SCALE GENOMIC DNA]</scope>
    <source>
        <strain evidence="5 6">DSM 103736</strain>
    </source>
</reference>
<feature type="domain" description="SPOR" evidence="4">
    <location>
        <begin position="224"/>
        <end position="299"/>
    </location>
</feature>
<comment type="subunit">
    <text evidence="1">Interacts with FtsA via its N-terminal cytoplasmic domain.</text>
</comment>
<dbReference type="PANTHER" id="PTHR38687">
    <property type="entry name" value="CELL DIVISION PROTEIN DEDD-RELATED"/>
    <property type="match status" value="1"/>
</dbReference>
<dbReference type="InterPro" id="IPR011930">
    <property type="entry name" value="FtsN"/>
</dbReference>
<keyword evidence="1" id="KW-0997">Cell inner membrane</keyword>
<feature type="region of interest" description="Disordered" evidence="3">
    <location>
        <begin position="123"/>
        <end position="228"/>
    </location>
</feature>
<feature type="region of interest" description="Disordered" evidence="3">
    <location>
        <begin position="1"/>
        <end position="24"/>
    </location>
</feature>
<name>A0A370QE94_9GAMM</name>
<proteinExistence type="inferred from homology"/>
<dbReference type="GO" id="GO:0000917">
    <property type="term" value="P:division septum assembly"/>
    <property type="evidence" value="ECO:0007669"/>
    <property type="project" value="UniProtKB-KW"/>
</dbReference>
<evidence type="ECO:0000256" key="1">
    <source>
        <dbReference type="HAMAP-Rule" id="MF_02039"/>
    </source>
</evidence>
<sequence>MSRGRSGGAKRKSSGRKTKRSAPGASKTMIVLALAVLATFAAGLYFLMHHKPGADSVPPVQTPHTGNGLPPKPEERWRYIKELENRQVGVATPTEPTAGGEIRSQTQLTDEQRQLLEQMQADMRQRPTQLSEVPYNDPAQNTGRRQPAVPVTQQPAQTPPVQNTAPRQNTAGTQSNPVQATQPSQQRQAQQQQQQQKPKPAPVTNATAQQQQTAAKPQQEKPQQEKSQKWMLQCGSFRSADQAESVRAQLAFEGIESRITSGGGWNRVLLGPYSTRAAADKMQQRLKGVGMSSCIPLATGG</sequence>
<comment type="similarity">
    <text evidence="1">Belongs to the FtsN family.</text>
</comment>
<dbReference type="GO" id="GO:0043093">
    <property type="term" value="P:FtsZ-dependent cytokinesis"/>
    <property type="evidence" value="ECO:0007669"/>
    <property type="project" value="UniProtKB-UniRule"/>
</dbReference>
<keyword evidence="1" id="KW-0812">Transmembrane</keyword>